<dbReference type="Pfam" id="PF04892">
    <property type="entry name" value="VanZ"/>
    <property type="match status" value="1"/>
</dbReference>
<evidence type="ECO:0000259" key="2">
    <source>
        <dbReference type="Pfam" id="PF04892"/>
    </source>
</evidence>
<feature type="transmembrane region" description="Helical" evidence="1">
    <location>
        <begin position="40"/>
        <end position="56"/>
    </location>
</feature>
<keyword evidence="4" id="KW-1185">Reference proteome</keyword>
<keyword evidence="1" id="KW-0812">Transmembrane</keyword>
<dbReference type="OrthoDB" id="6880939at2"/>
<gene>
    <name evidence="3" type="ORF">BCF53_103342</name>
</gene>
<protein>
    <submittedName>
        <fullName evidence="3">VanZ like protein</fullName>
    </submittedName>
</protein>
<name>A0A4R3I8S6_9GAMM</name>
<dbReference type="Proteomes" id="UP000295793">
    <property type="component" value="Unassembled WGS sequence"/>
</dbReference>
<feature type="transmembrane region" description="Helical" evidence="1">
    <location>
        <begin position="63"/>
        <end position="80"/>
    </location>
</feature>
<evidence type="ECO:0000313" key="4">
    <source>
        <dbReference type="Proteomes" id="UP000295793"/>
    </source>
</evidence>
<evidence type="ECO:0000313" key="3">
    <source>
        <dbReference type="EMBL" id="TCS42673.1"/>
    </source>
</evidence>
<feature type="transmembrane region" description="Helical" evidence="1">
    <location>
        <begin position="12"/>
        <end position="28"/>
    </location>
</feature>
<dbReference type="RefSeq" id="WP_132700580.1">
    <property type="nucleotide sequence ID" value="NZ_SLZR01000003.1"/>
</dbReference>
<sequence>MLRSVPQPVYQAVFYAALLTVFILSLLPVGHPDFSPNDKVNHLFAYLVLMVLGFLAHRKPGITALKVVLFGVLIELLQGLTGYRLFSLLDIVANSCGVLAGYLLVRFTPIKKYNNTGI</sequence>
<evidence type="ECO:0000256" key="1">
    <source>
        <dbReference type="SAM" id="Phobius"/>
    </source>
</evidence>
<dbReference type="AlphaFoldDB" id="A0A4R3I8S6"/>
<keyword evidence="1" id="KW-1133">Transmembrane helix</keyword>
<keyword evidence="1" id="KW-0472">Membrane</keyword>
<dbReference type="InterPro" id="IPR006976">
    <property type="entry name" value="VanZ-like"/>
</dbReference>
<organism evidence="3 4">
    <name type="scientific">Reinekea marinisedimentorum</name>
    <dbReference type="NCBI Taxonomy" id="230495"/>
    <lineage>
        <taxon>Bacteria</taxon>
        <taxon>Pseudomonadati</taxon>
        <taxon>Pseudomonadota</taxon>
        <taxon>Gammaproteobacteria</taxon>
        <taxon>Oceanospirillales</taxon>
        <taxon>Saccharospirillaceae</taxon>
        <taxon>Reinekea</taxon>
    </lineage>
</organism>
<proteinExistence type="predicted"/>
<feature type="domain" description="VanZ-like" evidence="2">
    <location>
        <begin position="47"/>
        <end position="107"/>
    </location>
</feature>
<dbReference type="PANTHER" id="PTHR28008">
    <property type="entry name" value="DOMAIN PROTEIN, PUTATIVE (AFU_ORTHOLOGUE AFUA_3G10980)-RELATED"/>
    <property type="match status" value="1"/>
</dbReference>
<comment type="caution">
    <text evidence="3">The sequence shown here is derived from an EMBL/GenBank/DDBJ whole genome shotgun (WGS) entry which is preliminary data.</text>
</comment>
<dbReference type="PANTHER" id="PTHR28008:SF1">
    <property type="entry name" value="DOMAIN PROTEIN, PUTATIVE (AFU_ORTHOLOGUE AFUA_3G10980)-RELATED"/>
    <property type="match status" value="1"/>
</dbReference>
<accession>A0A4R3I8S6</accession>
<reference evidence="3 4" key="1">
    <citation type="submission" date="2019-03" db="EMBL/GenBank/DDBJ databases">
        <title>Genomic Encyclopedia of Archaeal and Bacterial Type Strains, Phase II (KMG-II): from individual species to whole genera.</title>
        <authorList>
            <person name="Goeker M."/>
        </authorList>
    </citation>
    <scope>NUCLEOTIDE SEQUENCE [LARGE SCALE GENOMIC DNA]</scope>
    <source>
        <strain evidence="3 4">DSM 15388</strain>
    </source>
</reference>
<dbReference type="EMBL" id="SLZR01000003">
    <property type="protein sequence ID" value="TCS42673.1"/>
    <property type="molecule type" value="Genomic_DNA"/>
</dbReference>
<feature type="transmembrane region" description="Helical" evidence="1">
    <location>
        <begin position="86"/>
        <end position="105"/>
    </location>
</feature>